<comment type="similarity">
    <text evidence="1">Belongs to the universal stress protein A family.</text>
</comment>
<evidence type="ECO:0000256" key="1">
    <source>
        <dbReference type="ARBA" id="ARBA00008791"/>
    </source>
</evidence>
<dbReference type="SUPFAM" id="SSF52402">
    <property type="entry name" value="Adenine nucleotide alpha hydrolases-like"/>
    <property type="match status" value="2"/>
</dbReference>
<dbReference type="Proteomes" id="UP001163203">
    <property type="component" value="Chromosome"/>
</dbReference>
<keyword evidence="2" id="KW-0547">Nucleotide-binding</keyword>
<organism evidence="5 6">
    <name type="scientific">Amycolatopsis cynarae</name>
    <dbReference type="NCBI Taxonomy" id="2995223"/>
    <lineage>
        <taxon>Bacteria</taxon>
        <taxon>Bacillati</taxon>
        <taxon>Actinomycetota</taxon>
        <taxon>Actinomycetes</taxon>
        <taxon>Pseudonocardiales</taxon>
        <taxon>Pseudonocardiaceae</taxon>
        <taxon>Amycolatopsis</taxon>
    </lineage>
</organism>
<accession>A0ABY7AUA7</accession>
<feature type="domain" description="UspA" evidence="4">
    <location>
        <begin position="158"/>
        <end position="295"/>
    </location>
</feature>
<dbReference type="PANTHER" id="PTHR46268:SF27">
    <property type="entry name" value="UNIVERSAL STRESS PROTEIN RV2623"/>
    <property type="match status" value="1"/>
</dbReference>
<dbReference type="InterPro" id="IPR006016">
    <property type="entry name" value="UspA"/>
</dbReference>
<gene>
    <name evidence="5" type="ORF">ORV05_19905</name>
</gene>
<dbReference type="EMBL" id="CP113836">
    <property type="protein sequence ID" value="WAL63290.1"/>
    <property type="molecule type" value="Genomic_DNA"/>
</dbReference>
<evidence type="ECO:0000259" key="4">
    <source>
        <dbReference type="Pfam" id="PF00582"/>
    </source>
</evidence>
<evidence type="ECO:0000256" key="2">
    <source>
        <dbReference type="ARBA" id="ARBA00022741"/>
    </source>
</evidence>
<dbReference type="InterPro" id="IPR006015">
    <property type="entry name" value="Universal_stress_UspA"/>
</dbReference>
<feature type="domain" description="UspA" evidence="4">
    <location>
        <begin position="8"/>
        <end position="145"/>
    </location>
</feature>
<dbReference type="Pfam" id="PF00582">
    <property type="entry name" value="Usp"/>
    <property type="match status" value="2"/>
</dbReference>
<evidence type="ECO:0000313" key="6">
    <source>
        <dbReference type="Proteomes" id="UP001163203"/>
    </source>
</evidence>
<proteinExistence type="inferred from homology"/>
<dbReference type="PRINTS" id="PR01438">
    <property type="entry name" value="UNVRSLSTRESS"/>
</dbReference>
<dbReference type="InterPro" id="IPR014729">
    <property type="entry name" value="Rossmann-like_a/b/a_fold"/>
</dbReference>
<reference evidence="5" key="1">
    <citation type="submission" date="2022-11" db="EMBL/GenBank/DDBJ databases">
        <authorList>
            <person name="Mo P."/>
        </authorList>
    </citation>
    <scope>NUCLEOTIDE SEQUENCE</scope>
    <source>
        <strain evidence="5">HUAS 11-8</strain>
    </source>
</reference>
<dbReference type="Gene3D" id="3.40.50.620">
    <property type="entry name" value="HUPs"/>
    <property type="match status" value="2"/>
</dbReference>
<evidence type="ECO:0000256" key="3">
    <source>
        <dbReference type="ARBA" id="ARBA00022840"/>
    </source>
</evidence>
<keyword evidence="3" id="KW-0067">ATP-binding</keyword>
<dbReference type="PANTHER" id="PTHR46268">
    <property type="entry name" value="STRESS RESPONSE PROTEIN NHAX"/>
    <property type="match status" value="1"/>
</dbReference>
<name>A0ABY7AUA7_9PSEU</name>
<sequence length="298" mass="31389">MAGNSTGPIVVGVDGSLAALHAVRWAAAEAAQRHRGLRLVHATDDVSVDYPRPAPTTADLHHVLRMRGQHLLRTARDAAVEVAPGLDPQLELSHSGAAATLVGESAAASLLVLATAGLRPLGRVFAGSVSISAVAHAHCPVALIRGHVAEESPPATGPVVVGVDGSPSSEEAIGVAFEEAAWRGTALVAVHAWDDSFLAEVFEEGRWKLDREAVEEHERELLAQRLAGWQEKYPDVPVERVVVAGRPAERLLDLADHAQLMVVGSRGRGGFAGMLLGSTSQAVMSYALCPVLVARHHR</sequence>
<protein>
    <submittedName>
        <fullName evidence="5">Universal stress protein</fullName>
    </submittedName>
</protein>
<keyword evidence="6" id="KW-1185">Reference proteome</keyword>
<evidence type="ECO:0000313" key="5">
    <source>
        <dbReference type="EMBL" id="WAL63290.1"/>
    </source>
</evidence>
<dbReference type="RefSeq" id="WP_268441133.1">
    <property type="nucleotide sequence ID" value="NZ_CP113836.1"/>
</dbReference>